<organism evidence="2 3">
    <name type="scientific">Monilinia vaccinii-corymbosi</name>
    <dbReference type="NCBI Taxonomy" id="61207"/>
    <lineage>
        <taxon>Eukaryota</taxon>
        <taxon>Fungi</taxon>
        <taxon>Dikarya</taxon>
        <taxon>Ascomycota</taxon>
        <taxon>Pezizomycotina</taxon>
        <taxon>Leotiomycetes</taxon>
        <taxon>Helotiales</taxon>
        <taxon>Sclerotiniaceae</taxon>
        <taxon>Monilinia</taxon>
    </lineage>
</organism>
<proteinExistence type="predicted"/>
<feature type="region of interest" description="Disordered" evidence="1">
    <location>
        <begin position="207"/>
        <end position="226"/>
    </location>
</feature>
<evidence type="ECO:0000256" key="1">
    <source>
        <dbReference type="SAM" id="MobiDB-lite"/>
    </source>
</evidence>
<gene>
    <name evidence="2" type="ORF">DSL72_001823</name>
</gene>
<dbReference type="OrthoDB" id="3547228at2759"/>
<accession>A0A8A3PAX0</accession>
<protein>
    <submittedName>
        <fullName evidence="2">Uncharacterized protein</fullName>
    </submittedName>
</protein>
<keyword evidence="3" id="KW-1185">Reference proteome</keyword>
<name>A0A8A3PAX0_9HELO</name>
<feature type="region of interest" description="Disordered" evidence="1">
    <location>
        <begin position="170"/>
        <end position="195"/>
    </location>
</feature>
<feature type="compositionally biased region" description="Basic and acidic residues" evidence="1">
    <location>
        <begin position="177"/>
        <end position="191"/>
    </location>
</feature>
<dbReference type="EMBL" id="CP063407">
    <property type="protein sequence ID" value="QSZ32249.1"/>
    <property type="molecule type" value="Genomic_DNA"/>
</dbReference>
<evidence type="ECO:0000313" key="3">
    <source>
        <dbReference type="Proteomes" id="UP000672032"/>
    </source>
</evidence>
<dbReference type="Proteomes" id="UP000672032">
    <property type="component" value="Chromosome 3"/>
</dbReference>
<reference evidence="2" key="1">
    <citation type="submission" date="2020-10" db="EMBL/GenBank/DDBJ databases">
        <title>Genome Sequence of Monilinia vaccinii-corymbosi Sheds Light on Mummy Berry Disease Infection of Blueberry and Mating Type.</title>
        <authorList>
            <person name="Yow A.G."/>
            <person name="Zhang Y."/>
            <person name="Bansal K."/>
            <person name="Eacker S.M."/>
            <person name="Sullivan S."/>
            <person name="Liachko I."/>
            <person name="Cubeta M.A."/>
            <person name="Rollins J.A."/>
            <person name="Ashrafi H."/>
        </authorList>
    </citation>
    <scope>NUCLEOTIDE SEQUENCE</scope>
    <source>
        <strain evidence="2">RL-1</strain>
    </source>
</reference>
<evidence type="ECO:0000313" key="2">
    <source>
        <dbReference type="EMBL" id="QSZ32249.1"/>
    </source>
</evidence>
<sequence>MEEHPPGMTDEQLARERDELVRKMELRELGAQRHELRAQHIRDQLDAPQPDHWKIPEKIFVKPLHRDPAQHLQRLAVFLMFRKRFSTLPAHQQNLYGRACAKFPLFEVFDEGFVVRRCDECGVDFGSIQSVVDELWKAKLFSAGSTLMRDLRMYTDEDVESDRFREAVGLPARKSKTASDDERESHSETQHHTHNLQRLIEELNTAPASPQHPRRSGSVSSGSVAQVAPVGDRTLLSRFCRFC</sequence>
<dbReference type="AlphaFoldDB" id="A0A8A3PAX0"/>